<keyword evidence="3" id="KW-0460">Magnesium</keyword>
<comment type="cofactor">
    <cofactor evidence="1">
        <name>Mg(2+)</name>
        <dbReference type="ChEBI" id="CHEBI:18420"/>
    </cofactor>
</comment>
<protein>
    <recommendedName>
        <fullName evidence="6">Terpene synthase N-terminal domain-containing protein</fullName>
    </recommendedName>
</protein>
<dbReference type="FunFam" id="1.50.10.130:FF:000002">
    <property type="entry name" value="Ent-copalyl diphosphate synthase, chloroplastic"/>
    <property type="match status" value="1"/>
</dbReference>
<dbReference type="Gene3D" id="1.50.10.160">
    <property type="match status" value="1"/>
</dbReference>
<keyword evidence="2" id="KW-0479">Metal-binding</keyword>
<keyword evidence="8" id="KW-1185">Reference proteome</keyword>
<dbReference type="GO" id="GO:0046872">
    <property type="term" value="F:metal ion binding"/>
    <property type="evidence" value="ECO:0007669"/>
    <property type="project" value="UniProtKB-KW"/>
</dbReference>
<reference evidence="7" key="1">
    <citation type="submission" date="2024-10" db="EMBL/GenBank/DDBJ databases">
        <authorList>
            <person name="Ryan C."/>
        </authorList>
    </citation>
    <scope>NUCLEOTIDE SEQUENCE [LARGE SCALE GENOMIC DNA]</scope>
</reference>
<evidence type="ECO:0000259" key="6">
    <source>
        <dbReference type="Pfam" id="PF01397"/>
    </source>
</evidence>
<evidence type="ECO:0000256" key="2">
    <source>
        <dbReference type="ARBA" id="ARBA00022723"/>
    </source>
</evidence>
<dbReference type="Gene3D" id="1.50.10.130">
    <property type="entry name" value="Terpene synthase, N-terminal domain"/>
    <property type="match status" value="1"/>
</dbReference>
<evidence type="ECO:0000256" key="5">
    <source>
        <dbReference type="SAM" id="MobiDB-lite"/>
    </source>
</evidence>
<dbReference type="SFLD" id="SFLDG01605">
    <property type="entry name" value="Terpene_Cyclase_Like_1_N-term"/>
    <property type="match status" value="1"/>
</dbReference>
<evidence type="ECO:0000313" key="8">
    <source>
        <dbReference type="Proteomes" id="UP001497457"/>
    </source>
</evidence>
<evidence type="ECO:0000313" key="7">
    <source>
        <dbReference type="EMBL" id="CAL5066376.1"/>
    </source>
</evidence>
<proteinExistence type="predicted"/>
<sequence>MLALIATPASTVTTALLRRQQTARTWIQPVLPQRALPQLRRGNTMTMANVKGMDAVTFKPFELQKDEPRNMSEMLDTIRAKLKAMGDGTISVSAYDTAWVALVKRLDGDDGPQFPTSIDWITKNQLPDGSWGDESYFLVHDRIINTLACIVALKSWNIHHHKCERGLSFIRENLWRITEQDEENMPVGFEITLPTLLEMAKGLGLDLPYDEPALQEIYSKRDLKLSKIPKDALHAGPTTLLLSIEGMPGLDWEKLLKFQCPDGSIMSSPAPTAYALMQTKDKKCLQFLEELVNNYNSGVPFTYPIDIFERLWVVDRLERLGISRYFRSEILGCLDHVYRQLTPEGLPATRGCPVNDIDDTAMGFRLMRLYGYDVSAGVFEHFEKGDEFVCYPGQSNKSVTATHNLYRAAQLSFPGEDVLERADVFSRGFLKEKRASGKLGDKWVIPKDFPGEVGYALDFPWRASLPRIETRFYLEQYGGSSDVWIGKVLYRIPLVSNELFLKTAREDFFSFQRFCRHELNGLRKWYDKNKLAAFGVTPKCVLRAYFLAAANIFEPDRAAERLAWARTAVIAEAVSCHLRGKASDANSTSGDGPISELDNNGRHALTRVDEDPEKALLDALGELIGIASSENASHGLREAWKQWLRSLTTKEELDSCGGNTALLIVRSVEISSGRYSLKEHDANHSEYTQLERLTSSICRKLTSMIPVQNGAYIKDDEKSVSHVDSEMRQLAQSVFQSCNSINRVTRQTFLDVAKSYYYVAHSSTETIDSHISKVIFEDVISE</sequence>
<dbReference type="FunFam" id="1.50.10.160:FF:000001">
    <property type="entry name" value="Ent-copalyl diphosphate synthase"/>
    <property type="match status" value="1"/>
</dbReference>
<dbReference type="InterPro" id="IPR050148">
    <property type="entry name" value="Terpene_synthase-like"/>
</dbReference>
<dbReference type="Proteomes" id="UP001497457">
    <property type="component" value="Chromosome 5rd"/>
</dbReference>
<gene>
    <name evidence="7" type="ORF">URODEC1_LOCUS100412</name>
</gene>
<dbReference type="PANTHER" id="PTHR31739">
    <property type="entry name" value="ENT-COPALYL DIPHOSPHATE SYNTHASE, CHLOROPLASTIC"/>
    <property type="match status" value="1"/>
</dbReference>
<dbReference type="InterPro" id="IPR036965">
    <property type="entry name" value="Terpene_synth_N_sf"/>
</dbReference>
<dbReference type="EMBL" id="OZ075115">
    <property type="protein sequence ID" value="CAL5066376.1"/>
    <property type="molecule type" value="Genomic_DNA"/>
</dbReference>
<dbReference type="InterPro" id="IPR008930">
    <property type="entry name" value="Terpenoid_cyclase/PrenylTrfase"/>
</dbReference>
<keyword evidence="4" id="KW-0413">Isomerase</keyword>
<dbReference type="SUPFAM" id="SSF48576">
    <property type="entry name" value="Terpenoid synthases"/>
    <property type="match status" value="1"/>
</dbReference>
<dbReference type="GO" id="GO:0016853">
    <property type="term" value="F:isomerase activity"/>
    <property type="evidence" value="ECO:0007669"/>
    <property type="project" value="UniProtKB-KW"/>
</dbReference>
<dbReference type="SFLD" id="SFLDG01014">
    <property type="entry name" value="Terpene_Cyclase_Like_1_N-term"/>
    <property type="match status" value="1"/>
</dbReference>
<name>A0ABC9EYA9_9POAL</name>
<feature type="domain" description="Terpene synthase N-terminal" evidence="6">
    <location>
        <begin position="251"/>
        <end position="457"/>
    </location>
</feature>
<dbReference type="SUPFAM" id="SSF48239">
    <property type="entry name" value="Terpenoid cyclases/Protein prenyltransferases"/>
    <property type="match status" value="2"/>
</dbReference>
<feature type="region of interest" description="Disordered" evidence="5">
    <location>
        <begin position="581"/>
        <end position="600"/>
    </location>
</feature>
<dbReference type="Gene3D" id="1.10.600.10">
    <property type="entry name" value="Farnesyl Diphosphate Synthase"/>
    <property type="match status" value="1"/>
</dbReference>
<dbReference type="InterPro" id="IPR001906">
    <property type="entry name" value="Terpene_synth_N"/>
</dbReference>
<accession>A0ABC9EYA9</accession>
<dbReference type="InterPro" id="IPR008949">
    <property type="entry name" value="Isoprenoid_synthase_dom_sf"/>
</dbReference>
<evidence type="ECO:0000256" key="1">
    <source>
        <dbReference type="ARBA" id="ARBA00001946"/>
    </source>
</evidence>
<dbReference type="AlphaFoldDB" id="A0ABC9EYA9"/>
<organism evidence="7 8">
    <name type="scientific">Urochloa decumbens</name>
    <dbReference type="NCBI Taxonomy" id="240449"/>
    <lineage>
        <taxon>Eukaryota</taxon>
        <taxon>Viridiplantae</taxon>
        <taxon>Streptophyta</taxon>
        <taxon>Embryophyta</taxon>
        <taxon>Tracheophyta</taxon>
        <taxon>Spermatophyta</taxon>
        <taxon>Magnoliopsida</taxon>
        <taxon>Liliopsida</taxon>
        <taxon>Poales</taxon>
        <taxon>Poaceae</taxon>
        <taxon>PACMAD clade</taxon>
        <taxon>Panicoideae</taxon>
        <taxon>Panicodae</taxon>
        <taxon>Paniceae</taxon>
        <taxon>Melinidinae</taxon>
        <taxon>Urochloa</taxon>
    </lineage>
</organism>
<dbReference type="Pfam" id="PF01397">
    <property type="entry name" value="Terpene_synth"/>
    <property type="match status" value="1"/>
</dbReference>
<evidence type="ECO:0000256" key="4">
    <source>
        <dbReference type="ARBA" id="ARBA00023235"/>
    </source>
</evidence>
<dbReference type="PANTHER" id="PTHR31739:SF46">
    <property type="entry name" value="COPALYL DIPHOSPHATE SYNTHASE3"/>
    <property type="match status" value="1"/>
</dbReference>
<dbReference type="GO" id="GO:0006721">
    <property type="term" value="P:terpenoid metabolic process"/>
    <property type="evidence" value="ECO:0007669"/>
    <property type="project" value="UniProtKB-ARBA"/>
</dbReference>
<evidence type="ECO:0000256" key="3">
    <source>
        <dbReference type="ARBA" id="ARBA00022842"/>
    </source>
</evidence>